<name>A0A178IK69_9BACT</name>
<dbReference type="AlphaFoldDB" id="A0A178IK69"/>
<comment type="caution">
    <text evidence="1">The sequence shown here is derived from an EMBL/GenBank/DDBJ whole genome shotgun (WGS) entry which is preliminary data.</text>
</comment>
<keyword evidence="2" id="KW-1185">Reference proteome</keyword>
<gene>
    <name evidence="1" type="ORF">AW736_12150</name>
</gene>
<reference evidence="1 2" key="1">
    <citation type="submission" date="2016-01" db="EMBL/GenBank/DDBJ databases">
        <title>High potential of lignocellulose degradation of a new Verrucomicrobia species.</title>
        <authorList>
            <person name="Wang Y."/>
            <person name="Shi Y."/>
            <person name="Qiu Z."/>
            <person name="Liu S."/>
            <person name="Yang H."/>
        </authorList>
    </citation>
    <scope>NUCLEOTIDE SEQUENCE [LARGE SCALE GENOMIC DNA]</scope>
    <source>
        <strain evidence="1 2">TSB47</strain>
    </source>
</reference>
<sequence>MQFQLRHDRFAVLVHRARSDARSRQALHEYHTAALAAFDDWIKPGTRAFVVRFPASQSIRTAERGG</sequence>
<dbReference type="Proteomes" id="UP000078486">
    <property type="component" value="Unassembled WGS sequence"/>
</dbReference>
<dbReference type="EMBL" id="LRRQ01000084">
    <property type="protein sequence ID" value="OAM89645.1"/>
    <property type="molecule type" value="Genomic_DNA"/>
</dbReference>
<evidence type="ECO:0000313" key="1">
    <source>
        <dbReference type="EMBL" id="OAM89645.1"/>
    </source>
</evidence>
<evidence type="ECO:0000313" key="2">
    <source>
        <dbReference type="Proteomes" id="UP000078486"/>
    </source>
</evidence>
<accession>A0A178IK69</accession>
<dbReference type="STRING" id="1184151.AW736_12150"/>
<proteinExistence type="predicted"/>
<protein>
    <submittedName>
        <fullName evidence="1">Uncharacterized protein</fullName>
    </submittedName>
</protein>
<organism evidence="1 2">
    <name type="scientific">Termitidicoccus mucosus</name>
    <dbReference type="NCBI Taxonomy" id="1184151"/>
    <lineage>
        <taxon>Bacteria</taxon>
        <taxon>Pseudomonadati</taxon>
        <taxon>Verrucomicrobiota</taxon>
        <taxon>Opitutia</taxon>
        <taxon>Opitutales</taxon>
        <taxon>Opitutaceae</taxon>
        <taxon>Termitidicoccus</taxon>
    </lineage>
</organism>